<evidence type="ECO:0000256" key="1">
    <source>
        <dbReference type="SAM" id="MobiDB-lite"/>
    </source>
</evidence>
<accession>A0A132BYC3</accession>
<feature type="transmembrane region" description="Helical" evidence="2">
    <location>
        <begin position="31"/>
        <end position="49"/>
    </location>
</feature>
<reference evidence="3 4" key="1">
    <citation type="submission" date="2015-12" db="EMBL/GenBank/DDBJ databases">
        <title>Genome sequence of the marine Rhodobacteraceae strain O3.65, Candidatus Tritonibacter horizontis.</title>
        <authorList>
            <person name="Poehlein A."/>
            <person name="Giebel H.A."/>
            <person name="Voget S."/>
            <person name="Brinkhoff T."/>
        </authorList>
    </citation>
    <scope>NUCLEOTIDE SEQUENCE [LARGE SCALE GENOMIC DNA]</scope>
    <source>
        <strain evidence="3 4">O3.65</strain>
    </source>
</reference>
<keyword evidence="2" id="KW-1133">Transmembrane helix</keyword>
<protein>
    <submittedName>
        <fullName evidence="3">Uncharacterized protein</fullName>
    </submittedName>
</protein>
<dbReference type="EMBL" id="LPUY01000053">
    <property type="protein sequence ID" value="KUP93391.1"/>
    <property type="molecule type" value="Genomic_DNA"/>
</dbReference>
<evidence type="ECO:0000313" key="4">
    <source>
        <dbReference type="Proteomes" id="UP000068382"/>
    </source>
</evidence>
<keyword evidence="4" id="KW-1185">Reference proteome</keyword>
<evidence type="ECO:0000256" key="2">
    <source>
        <dbReference type="SAM" id="Phobius"/>
    </source>
</evidence>
<organism evidence="3 4">
    <name type="scientific">Tritonibacter horizontis</name>
    <dbReference type="NCBI Taxonomy" id="1768241"/>
    <lineage>
        <taxon>Bacteria</taxon>
        <taxon>Pseudomonadati</taxon>
        <taxon>Pseudomonadota</taxon>
        <taxon>Alphaproteobacteria</taxon>
        <taxon>Rhodobacterales</taxon>
        <taxon>Paracoccaceae</taxon>
        <taxon>Tritonibacter</taxon>
    </lineage>
</organism>
<sequence length="53" mass="6178">MSDQDLTKQDEDLPAPEYQGEERRDGHSFGSWPEVLGLVFTIFVCWLIFNFRG</sequence>
<gene>
    <name evidence="3" type="ORF">TRIHO_17320</name>
</gene>
<dbReference type="AlphaFoldDB" id="A0A132BYC3"/>
<evidence type="ECO:0000313" key="3">
    <source>
        <dbReference type="EMBL" id="KUP93391.1"/>
    </source>
</evidence>
<proteinExistence type="predicted"/>
<keyword evidence="2" id="KW-0472">Membrane</keyword>
<dbReference type="Proteomes" id="UP000068382">
    <property type="component" value="Unassembled WGS sequence"/>
</dbReference>
<name>A0A132BYC3_9RHOB</name>
<feature type="region of interest" description="Disordered" evidence="1">
    <location>
        <begin position="1"/>
        <end position="27"/>
    </location>
</feature>
<keyword evidence="2" id="KW-0812">Transmembrane</keyword>
<feature type="compositionally biased region" description="Basic and acidic residues" evidence="1">
    <location>
        <begin position="1"/>
        <end position="11"/>
    </location>
</feature>
<comment type="caution">
    <text evidence="3">The sequence shown here is derived from an EMBL/GenBank/DDBJ whole genome shotgun (WGS) entry which is preliminary data.</text>
</comment>
<dbReference type="RefSeq" id="WP_165595898.1">
    <property type="nucleotide sequence ID" value="NZ_LPUY01000053.1"/>
</dbReference>